<evidence type="ECO:0000313" key="3">
    <source>
        <dbReference type="EMBL" id="ALA56924.1"/>
    </source>
</evidence>
<evidence type="ECO:0000259" key="2">
    <source>
        <dbReference type="Pfam" id="PF05362"/>
    </source>
</evidence>
<dbReference type="Proteomes" id="UP000069205">
    <property type="component" value="Chromosome"/>
</dbReference>
<dbReference type="GO" id="GO:0004252">
    <property type="term" value="F:serine-type endopeptidase activity"/>
    <property type="evidence" value="ECO:0007669"/>
    <property type="project" value="InterPro"/>
</dbReference>
<dbReference type="GO" id="GO:0004176">
    <property type="term" value="F:ATP-dependent peptidase activity"/>
    <property type="evidence" value="ECO:0007669"/>
    <property type="project" value="InterPro"/>
</dbReference>
<keyword evidence="4" id="KW-1185">Reference proteome</keyword>
<dbReference type="Gene3D" id="3.30.230.10">
    <property type="match status" value="1"/>
</dbReference>
<accession>A0A0K2G7U9</accession>
<dbReference type="Pfam" id="PF05362">
    <property type="entry name" value="Lon_C"/>
    <property type="match status" value="1"/>
</dbReference>
<dbReference type="KEGG" id="nmv:NITMOv2_0488"/>
<sequence>MDFSSREVWVKSIVVLRTALLLLSLCLSLCEQTVLAEMWVCSRPGEPDLYIDHPGPGCSPLGEAKTYSSLHVTPAPAAPPPPVESPTTSPSTPHTGVMRDRKPVAAFSEVSLAFPIVAVSRPIQGSITGSWLGLMVRLTVGYLAGGNGPQILTDGNLRPASMASLMTAIVAAAGAVGYDPRFLKVRLLVPTGVDGPSAGGMYAVALAAALLGDQIRPEVCMSGAIEPTLEIKPVGRLIDKMNACQQLKKTVMLVPDGLDNSHLSFKGAERAIHVVEVHTLADAYAAATGQVLREVRL</sequence>
<dbReference type="AlphaFoldDB" id="A0A0K2G7U9"/>
<dbReference type="PATRIC" id="fig|42253.5.peg.483"/>
<dbReference type="STRING" id="42253.NITMOv2_0488"/>
<evidence type="ECO:0000256" key="1">
    <source>
        <dbReference type="SAM" id="MobiDB-lite"/>
    </source>
</evidence>
<dbReference type="OrthoDB" id="9789082at2"/>
<protein>
    <recommendedName>
        <fullName evidence="2">Lon proteolytic domain-containing protein</fullName>
    </recommendedName>
</protein>
<evidence type="ECO:0000313" key="4">
    <source>
        <dbReference type="Proteomes" id="UP000069205"/>
    </source>
</evidence>
<dbReference type="InterPro" id="IPR014721">
    <property type="entry name" value="Ribsml_uS5_D2-typ_fold_subgr"/>
</dbReference>
<organism evidence="3 4">
    <name type="scientific">Nitrospira moscoviensis</name>
    <dbReference type="NCBI Taxonomy" id="42253"/>
    <lineage>
        <taxon>Bacteria</taxon>
        <taxon>Pseudomonadati</taxon>
        <taxon>Nitrospirota</taxon>
        <taxon>Nitrospiria</taxon>
        <taxon>Nitrospirales</taxon>
        <taxon>Nitrospiraceae</taxon>
        <taxon>Nitrospira</taxon>
    </lineage>
</organism>
<dbReference type="EMBL" id="CP011801">
    <property type="protein sequence ID" value="ALA56924.1"/>
    <property type="molecule type" value="Genomic_DNA"/>
</dbReference>
<proteinExistence type="predicted"/>
<gene>
    <name evidence="3" type="ORF">NITMOv2_0488</name>
</gene>
<name>A0A0K2G7U9_NITMO</name>
<dbReference type="SUPFAM" id="SSF54211">
    <property type="entry name" value="Ribosomal protein S5 domain 2-like"/>
    <property type="match status" value="1"/>
</dbReference>
<feature type="region of interest" description="Disordered" evidence="1">
    <location>
        <begin position="71"/>
        <end position="96"/>
    </location>
</feature>
<feature type="domain" description="Lon proteolytic" evidence="2">
    <location>
        <begin position="163"/>
        <end position="256"/>
    </location>
</feature>
<reference evidence="3 4" key="1">
    <citation type="journal article" date="2015" name="Proc. Natl. Acad. Sci. U.S.A.">
        <title>Expanded metabolic versatility of ubiquitous nitrite-oxidizing bacteria from the genus Nitrospira.</title>
        <authorList>
            <person name="Koch H."/>
            <person name="Lucker S."/>
            <person name="Albertsen M."/>
            <person name="Kitzinger K."/>
            <person name="Herbold C."/>
            <person name="Spieck E."/>
            <person name="Nielsen P.H."/>
            <person name="Wagner M."/>
            <person name="Daims H."/>
        </authorList>
    </citation>
    <scope>NUCLEOTIDE SEQUENCE [LARGE SCALE GENOMIC DNA]</scope>
    <source>
        <strain evidence="3 4">NSP M-1</strain>
    </source>
</reference>
<dbReference type="InterPro" id="IPR008269">
    <property type="entry name" value="Lon_proteolytic"/>
</dbReference>
<dbReference type="InterPro" id="IPR020568">
    <property type="entry name" value="Ribosomal_Su5_D2-typ_SF"/>
</dbReference>
<dbReference type="GO" id="GO:0006508">
    <property type="term" value="P:proteolysis"/>
    <property type="evidence" value="ECO:0007669"/>
    <property type="project" value="InterPro"/>
</dbReference>